<organism evidence="2 3">
    <name type="scientific">Pyrobaculum arsenaticum</name>
    <dbReference type="NCBI Taxonomy" id="121277"/>
    <lineage>
        <taxon>Archaea</taxon>
        <taxon>Thermoproteota</taxon>
        <taxon>Thermoprotei</taxon>
        <taxon>Thermoproteales</taxon>
        <taxon>Thermoproteaceae</taxon>
        <taxon>Pyrobaculum</taxon>
    </lineage>
</organism>
<accession>A0A7L4P9Z3</accession>
<sequence length="79" mass="8298">MVLALLLIFAGFFLIVLALLLSALRGSGEEGRVEAGGVVLIGPVPIVFGTSERIARLMLILAVALAAMALLLFLLPLLR</sequence>
<feature type="transmembrane region" description="Helical" evidence="1">
    <location>
        <begin position="54"/>
        <end position="78"/>
    </location>
</feature>
<dbReference type="NCBIfam" id="TIGR00304">
    <property type="entry name" value="TIGR00304 family membrane protein"/>
    <property type="match status" value="1"/>
</dbReference>
<dbReference type="InterPro" id="IPR002849">
    <property type="entry name" value="DUF131"/>
</dbReference>
<comment type="caution">
    <text evidence="2">The sequence shown here is derived from an EMBL/GenBank/DDBJ whole genome shotgun (WGS) entry which is preliminary data.</text>
</comment>
<reference evidence="2 3" key="1">
    <citation type="journal article" date="2020" name="Nat. Commun.">
        <title>The structures of two archaeal type IV pili illuminate evolutionary relationships.</title>
        <authorList>
            <person name="Wang F."/>
            <person name="Baquero D.P."/>
            <person name="Su Z."/>
            <person name="Beltran L.C."/>
            <person name="Prangishvili D."/>
            <person name="Krupovic M."/>
            <person name="Egelman E.H."/>
        </authorList>
    </citation>
    <scope>NUCLEOTIDE SEQUENCE [LARGE SCALE GENOMIC DNA]</scope>
    <source>
        <strain evidence="2 3">2GA</strain>
    </source>
</reference>
<gene>
    <name evidence="2" type="ORF">HC235_03090</name>
</gene>
<protein>
    <submittedName>
        <fullName evidence="2">DUF131 domain-containing protein</fullName>
    </submittedName>
</protein>
<evidence type="ECO:0000313" key="3">
    <source>
        <dbReference type="Proteomes" id="UP000554766"/>
    </source>
</evidence>
<name>A0A7L4P9Z3_9CREN</name>
<dbReference type="EMBL" id="JAAVJF010000001">
    <property type="protein sequence ID" value="NYR14960.1"/>
    <property type="molecule type" value="Genomic_DNA"/>
</dbReference>
<dbReference type="Pfam" id="PF01998">
    <property type="entry name" value="DUF131"/>
    <property type="match status" value="1"/>
</dbReference>
<evidence type="ECO:0000256" key="1">
    <source>
        <dbReference type="SAM" id="Phobius"/>
    </source>
</evidence>
<proteinExistence type="predicted"/>
<keyword evidence="3" id="KW-1185">Reference proteome</keyword>
<evidence type="ECO:0000313" key="2">
    <source>
        <dbReference type="EMBL" id="NYR14960.1"/>
    </source>
</evidence>
<keyword evidence="1" id="KW-0472">Membrane</keyword>
<keyword evidence="1" id="KW-1133">Transmembrane helix</keyword>
<dbReference type="Proteomes" id="UP000554766">
    <property type="component" value="Unassembled WGS sequence"/>
</dbReference>
<dbReference type="AlphaFoldDB" id="A0A7L4P9Z3"/>
<keyword evidence="1" id="KW-0812">Transmembrane</keyword>